<dbReference type="AlphaFoldDB" id="A0A3N4I8R6"/>
<feature type="region of interest" description="Disordered" evidence="1">
    <location>
        <begin position="1"/>
        <end position="33"/>
    </location>
</feature>
<dbReference type="Proteomes" id="UP000275078">
    <property type="component" value="Unassembled WGS sequence"/>
</dbReference>
<evidence type="ECO:0000256" key="1">
    <source>
        <dbReference type="SAM" id="MobiDB-lite"/>
    </source>
</evidence>
<organism evidence="2 3">
    <name type="scientific">Ascobolus immersus RN42</name>
    <dbReference type="NCBI Taxonomy" id="1160509"/>
    <lineage>
        <taxon>Eukaryota</taxon>
        <taxon>Fungi</taxon>
        <taxon>Dikarya</taxon>
        <taxon>Ascomycota</taxon>
        <taxon>Pezizomycotina</taxon>
        <taxon>Pezizomycetes</taxon>
        <taxon>Pezizales</taxon>
        <taxon>Ascobolaceae</taxon>
        <taxon>Ascobolus</taxon>
    </lineage>
</organism>
<dbReference type="EMBL" id="ML119676">
    <property type="protein sequence ID" value="RPA81856.1"/>
    <property type="molecule type" value="Genomic_DNA"/>
</dbReference>
<protein>
    <submittedName>
        <fullName evidence="2">Uncharacterized protein</fullName>
    </submittedName>
</protein>
<evidence type="ECO:0000313" key="3">
    <source>
        <dbReference type="Proteomes" id="UP000275078"/>
    </source>
</evidence>
<sequence>MESKSSTSGGLEELDDLLDQFQSEEIGEDDSLSAAAVTPAQDVMHDLEEHMAALLNGSFRLTDLRDHLQEARDGPGPQFAEFSKSMETILEKLNDSCGSLPNDNLQFPLGAQSEESDEWQVFQKLLDDLTTDGLLAEPFAALELELEMELTFDIMKVEKTKLIELHSVYNAVLSVLLGDEKPITTDDDLVSRFQTISNYIARFSGGNDSLGASEGDCDMQ</sequence>
<name>A0A3N4I8R6_ASCIM</name>
<accession>A0A3N4I8R6</accession>
<evidence type="ECO:0000313" key="2">
    <source>
        <dbReference type="EMBL" id="RPA81856.1"/>
    </source>
</evidence>
<proteinExistence type="predicted"/>
<gene>
    <name evidence="2" type="ORF">BJ508DRAFT_306236</name>
</gene>
<keyword evidence="3" id="KW-1185">Reference proteome</keyword>
<reference evidence="2 3" key="1">
    <citation type="journal article" date="2018" name="Nat. Ecol. Evol.">
        <title>Pezizomycetes genomes reveal the molecular basis of ectomycorrhizal truffle lifestyle.</title>
        <authorList>
            <person name="Murat C."/>
            <person name="Payen T."/>
            <person name="Noel B."/>
            <person name="Kuo A."/>
            <person name="Morin E."/>
            <person name="Chen J."/>
            <person name="Kohler A."/>
            <person name="Krizsan K."/>
            <person name="Balestrini R."/>
            <person name="Da Silva C."/>
            <person name="Montanini B."/>
            <person name="Hainaut M."/>
            <person name="Levati E."/>
            <person name="Barry K.W."/>
            <person name="Belfiori B."/>
            <person name="Cichocki N."/>
            <person name="Clum A."/>
            <person name="Dockter R.B."/>
            <person name="Fauchery L."/>
            <person name="Guy J."/>
            <person name="Iotti M."/>
            <person name="Le Tacon F."/>
            <person name="Lindquist E.A."/>
            <person name="Lipzen A."/>
            <person name="Malagnac F."/>
            <person name="Mello A."/>
            <person name="Molinier V."/>
            <person name="Miyauchi S."/>
            <person name="Poulain J."/>
            <person name="Riccioni C."/>
            <person name="Rubini A."/>
            <person name="Sitrit Y."/>
            <person name="Splivallo R."/>
            <person name="Traeger S."/>
            <person name="Wang M."/>
            <person name="Zifcakova L."/>
            <person name="Wipf D."/>
            <person name="Zambonelli A."/>
            <person name="Paolocci F."/>
            <person name="Nowrousian M."/>
            <person name="Ottonello S."/>
            <person name="Baldrian P."/>
            <person name="Spatafora J.W."/>
            <person name="Henrissat B."/>
            <person name="Nagy L.G."/>
            <person name="Aury J.M."/>
            <person name="Wincker P."/>
            <person name="Grigoriev I.V."/>
            <person name="Bonfante P."/>
            <person name="Martin F.M."/>
        </authorList>
    </citation>
    <scope>NUCLEOTIDE SEQUENCE [LARGE SCALE GENOMIC DNA]</scope>
    <source>
        <strain evidence="2 3">RN42</strain>
    </source>
</reference>